<dbReference type="STRING" id="27835.A0A0N4YEH6"/>
<reference evidence="3" key="1">
    <citation type="submission" date="2017-02" db="UniProtKB">
        <authorList>
            <consortium name="WormBaseParasite"/>
        </authorList>
    </citation>
    <scope>IDENTIFICATION</scope>
</reference>
<reference evidence="1 2" key="2">
    <citation type="submission" date="2018-11" db="EMBL/GenBank/DDBJ databases">
        <authorList>
            <consortium name="Pathogen Informatics"/>
        </authorList>
    </citation>
    <scope>NUCLEOTIDE SEQUENCE [LARGE SCALE GENOMIC DNA]</scope>
</reference>
<sequence length="191" mass="21749">MCVVPWQGRRGNNSLFGSKFPHGVRDSKDAKKLAEELDGSERRLIFDAIRKKMADQYMEHKRLGNAEIHTDDLLMIWWARAISGIQILKNCQIFVTTTVQALGILLGSVCGLFPLLFYDNPSREEVERMYKVMVYLKENHFHAAHDEEHQAAVNQAIATGDKLLKISESEKKQKDVVQSGVFDDEIAEDSK</sequence>
<proteinExistence type="predicted"/>
<accession>A0A0N4YEH6</accession>
<protein>
    <submittedName>
        <fullName evidence="1 3">Uncharacterized protein</fullName>
    </submittedName>
</protein>
<dbReference type="Proteomes" id="UP000271162">
    <property type="component" value="Unassembled WGS sequence"/>
</dbReference>
<dbReference type="AlphaFoldDB" id="A0A0N4YEH6"/>
<evidence type="ECO:0000313" key="3">
    <source>
        <dbReference type="WBParaSite" id="NBR_0001509801-mRNA-1"/>
    </source>
</evidence>
<evidence type="ECO:0000313" key="2">
    <source>
        <dbReference type="Proteomes" id="UP000271162"/>
    </source>
</evidence>
<dbReference type="EMBL" id="UYSL01021599">
    <property type="protein sequence ID" value="VDL78693.1"/>
    <property type="molecule type" value="Genomic_DNA"/>
</dbReference>
<evidence type="ECO:0000313" key="1">
    <source>
        <dbReference type="EMBL" id="VDL78693.1"/>
    </source>
</evidence>
<dbReference type="WBParaSite" id="NBR_0001509801-mRNA-1">
    <property type="protein sequence ID" value="NBR_0001509801-mRNA-1"/>
    <property type="gene ID" value="NBR_0001509801"/>
</dbReference>
<organism evidence="3">
    <name type="scientific">Nippostrongylus brasiliensis</name>
    <name type="common">Rat hookworm</name>
    <dbReference type="NCBI Taxonomy" id="27835"/>
    <lineage>
        <taxon>Eukaryota</taxon>
        <taxon>Metazoa</taxon>
        <taxon>Ecdysozoa</taxon>
        <taxon>Nematoda</taxon>
        <taxon>Chromadorea</taxon>
        <taxon>Rhabditida</taxon>
        <taxon>Rhabditina</taxon>
        <taxon>Rhabditomorpha</taxon>
        <taxon>Strongyloidea</taxon>
        <taxon>Heligmosomidae</taxon>
        <taxon>Nippostrongylus</taxon>
    </lineage>
</organism>
<name>A0A0N4YEH6_NIPBR</name>
<gene>
    <name evidence="1" type="ORF">NBR_LOCUS15099</name>
</gene>
<keyword evidence="2" id="KW-1185">Reference proteome</keyword>